<organism evidence="10 11">
    <name type="scientific">Candidatus Rhabdochlamydia oedothoracis</name>
    <dbReference type="NCBI Taxonomy" id="2720720"/>
    <lineage>
        <taxon>Bacteria</taxon>
        <taxon>Pseudomonadati</taxon>
        <taxon>Chlamydiota</taxon>
        <taxon>Chlamydiia</taxon>
        <taxon>Parachlamydiales</taxon>
        <taxon>Candidatus Rhabdochlamydiaceae</taxon>
        <taxon>Candidatus Rhabdochlamydia</taxon>
    </lineage>
</organism>
<feature type="transmembrane region" description="Helical" evidence="8">
    <location>
        <begin position="237"/>
        <end position="253"/>
    </location>
</feature>
<dbReference type="Pfam" id="PF01040">
    <property type="entry name" value="UbiA"/>
    <property type="match status" value="1"/>
</dbReference>
<name>A0ABX8V6D3_9BACT</name>
<proteinExistence type="inferred from homology"/>
<evidence type="ECO:0000256" key="8">
    <source>
        <dbReference type="HAMAP-Rule" id="MF_01937"/>
    </source>
</evidence>
<sequence>MHAIQIWTLAIRLKTLIASISPVLIATTMAIKIGSFDWLIFLCTMCTALGIQITTNLANDYFDYLKGADTHQRKGFIRVTQAKLVSHKTMRQAIIISMLLTLLSGIYLVIIGKALIACLLIVSLCLSILYTAGPYPLAYLGLGDLFVWFFFGPIAVSGAYYLQIGSLSLEALLAGIAPGAISTAILTVNNVRDIDEDLLAHKKTLVSCFGKSFGKWEYLFCLLAAFGSLFFFHDSHPFALCTLLCLLPAGMLIKTMFTYKNPMELNLLLIKTGQLLCLFTALFCIGWML</sequence>
<comment type="catalytic activity">
    <reaction evidence="8">
        <text>an all-trans-polyprenyl diphosphate + 1,4-dihydroxy-2-naphthoate + H(+) = a 2-demethylmenaquinol + CO2 + diphosphate</text>
        <dbReference type="Rhea" id="RHEA:26478"/>
        <dbReference type="Rhea" id="RHEA-COMP:9563"/>
        <dbReference type="Rhea" id="RHEA-COMP:9564"/>
        <dbReference type="ChEBI" id="CHEBI:11173"/>
        <dbReference type="ChEBI" id="CHEBI:15378"/>
        <dbReference type="ChEBI" id="CHEBI:16526"/>
        <dbReference type="ChEBI" id="CHEBI:33019"/>
        <dbReference type="ChEBI" id="CHEBI:55437"/>
        <dbReference type="ChEBI" id="CHEBI:58914"/>
        <dbReference type="EC" id="2.5.1.74"/>
    </reaction>
</comment>
<evidence type="ECO:0000313" key="10">
    <source>
        <dbReference type="EMBL" id="QYF48789.1"/>
    </source>
</evidence>
<evidence type="ECO:0000256" key="5">
    <source>
        <dbReference type="ARBA" id="ARBA00022692"/>
    </source>
</evidence>
<comment type="pathway">
    <text evidence="8">Quinol/quinone metabolism; menaquinone biosynthesis; menaquinol from 1,4-dihydroxy-2-naphthoate: step 1/2.</text>
</comment>
<evidence type="ECO:0000256" key="4">
    <source>
        <dbReference type="ARBA" id="ARBA00022679"/>
    </source>
</evidence>
<feature type="transmembrane region" description="Helical" evidence="8">
    <location>
        <begin position="213"/>
        <end position="231"/>
    </location>
</feature>
<evidence type="ECO:0000256" key="1">
    <source>
        <dbReference type="ARBA" id="ARBA00004141"/>
    </source>
</evidence>
<dbReference type="InterPro" id="IPR000537">
    <property type="entry name" value="UbiA_prenyltransferase"/>
</dbReference>
<keyword evidence="3 8" id="KW-1003">Cell membrane</keyword>
<dbReference type="HAMAP" id="MF_01937">
    <property type="entry name" value="MenA_1"/>
    <property type="match status" value="1"/>
</dbReference>
<feature type="transmembrane region" description="Helical" evidence="8">
    <location>
        <begin position="115"/>
        <end position="133"/>
    </location>
</feature>
<dbReference type="Proteomes" id="UP000826014">
    <property type="component" value="Chromosome"/>
</dbReference>
<dbReference type="PIRSF" id="PIRSF005355">
    <property type="entry name" value="UBIAD1"/>
    <property type="match status" value="1"/>
</dbReference>
<evidence type="ECO:0000256" key="9">
    <source>
        <dbReference type="NCBIfam" id="TIGR00751"/>
    </source>
</evidence>
<evidence type="ECO:0000256" key="3">
    <source>
        <dbReference type="ARBA" id="ARBA00022475"/>
    </source>
</evidence>
<feature type="transmembrane region" description="Helical" evidence="8">
    <location>
        <begin position="265"/>
        <end position="288"/>
    </location>
</feature>
<protein>
    <recommendedName>
        <fullName evidence="8 9">1,4-dihydroxy-2-naphthoate octaprenyltransferase</fullName>
        <shortName evidence="8">DHNA-octaprenyltransferase</shortName>
        <ecNumber evidence="8 9">2.5.1.74</ecNumber>
    </recommendedName>
</protein>
<gene>
    <name evidence="8" type="primary">menA</name>
    <name evidence="10" type="ORF">RHABOEDO_001005</name>
</gene>
<dbReference type="InterPro" id="IPR026046">
    <property type="entry name" value="UBIAD1"/>
</dbReference>
<dbReference type="NCBIfam" id="TIGR00751">
    <property type="entry name" value="menA"/>
    <property type="match status" value="1"/>
</dbReference>
<comment type="subcellular location">
    <subcellularLocation>
        <location evidence="8">Cell membrane</location>
        <topology evidence="8">Multi-pass membrane protein</topology>
    </subcellularLocation>
    <subcellularLocation>
        <location evidence="1">Membrane</location>
        <topology evidence="1">Multi-pass membrane protein</topology>
    </subcellularLocation>
</comment>
<keyword evidence="11" id="KW-1185">Reference proteome</keyword>
<dbReference type="CDD" id="cd13962">
    <property type="entry name" value="PT_UbiA_UBIAD1"/>
    <property type="match status" value="1"/>
</dbReference>
<evidence type="ECO:0000256" key="2">
    <source>
        <dbReference type="ARBA" id="ARBA00022428"/>
    </source>
</evidence>
<feature type="transmembrane region" description="Helical" evidence="8">
    <location>
        <begin position="6"/>
        <end position="26"/>
    </location>
</feature>
<comment type="function">
    <text evidence="8">Conversion of 1,4-dihydroxy-2-naphthoate (DHNA) to demethylmenaquinone (DMK).</text>
</comment>
<evidence type="ECO:0000256" key="7">
    <source>
        <dbReference type="ARBA" id="ARBA00023136"/>
    </source>
</evidence>
<dbReference type="EMBL" id="CP075587">
    <property type="protein sequence ID" value="QYF48789.1"/>
    <property type="molecule type" value="Genomic_DNA"/>
</dbReference>
<dbReference type="EC" id="2.5.1.74" evidence="8 9"/>
<comment type="similarity">
    <text evidence="8">Belongs to the MenA family. Type 1 subfamily.</text>
</comment>
<dbReference type="InterPro" id="IPR004657">
    <property type="entry name" value="MenA"/>
</dbReference>
<feature type="transmembrane region" description="Helical" evidence="8">
    <location>
        <begin position="38"/>
        <end position="58"/>
    </location>
</feature>
<dbReference type="Gene3D" id="1.10.357.140">
    <property type="entry name" value="UbiA prenyltransferase"/>
    <property type="match status" value="1"/>
</dbReference>
<keyword evidence="7 8" id="KW-0472">Membrane</keyword>
<keyword evidence="5 8" id="KW-0812">Transmembrane</keyword>
<dbReference type="GO" id="GO:0046428">
    <property type="term" value="F:1,4-dihydroxy-2-naphthoate polyprenyltransferase activity"/>
    <property type="evidence" value="ECO:0007669"/>
    <property type="project" value="UniProtKB-EC"/>
</dbReference>
<evidence type="ECO:0000313" key="11">
    <source>
        <dbReference type="Proteomes" id="UP000826014"/>
    </source>
</evidence>
<dbReference type="InterPro" id="IPR044878">
    <property type="entry name" value="UbiA_sf"/>
</dbReference>
<reference evidence="10 11" key="1">
    <citation type="journal article" date="2022" name="bioRxiv">
        <title>Ecology and evolution of chlamydial symbionts of arthropods.</title>
        <authorList>
            <person name="Halter T."/>
            <person name="Koestlbacher S."/>
            <person name="Collingro A."/>
            <person name="Sixt B.S."/>
            <person name="Toenshoff E.R."/>
            <person name="Hendrickx F."/>
            <person name="Kostanjsek R."/>
            <person name="Horn M."/>
        </authorList>
    </citation>
    <scope>NUCLEOTIDE SEQUENCE [LARGE SCALE GENOMIC DNA]</scope>
    <source>
        <strain evidence="10">W744xW776</strain>
    </source>
</reference>
<evidence type="ECO:0000256" key="6">
    <source>
        <dbReference type="ARBA" id="ARBA00022989"/>
    </source>
</evidence>
<feature type="transmembrane region" description="Helical" evidence="8">
    <location>
        <begin position="93"/>
        <end position="110"/>
    </location>
</feature>
<dbReference type="RefSeq" id="WP_215217303.1">
    <property type="nucleotide sequence ID" value="NZ_CP075587.1"/>
</dbReference>
<feature type="transmembrane region" description="Helical" evidence="8">
    <location>
        <begin position="145"/>
        <end position="162"/>
    </location>
</feature>
<dbReference type="PANTHER" id="PTHR13929">
    <property type="entry name" value="1,4-DIHYDROXY-2-NAPHTHOATE OCTAPRENYLTRANSFERASE"/>
    <property type="match status" value="1"/>
</dbReference>
<keyword evidence="6 8" id="KW-1133">Transmembrane helix</keyword>
<dbReference type="PANTHER" id="PTHR13929:SF0">
    <property type="entry name" value="UBIA PRENYLTRANSFERASE DOMAIN-CONTAINING PROTEIN 1"/>
    <property type="match status" value="1"/>
</dbReference>
<keyword evidence="4 8" id="KW-0808">Transferase</keyword>
<keyword evidence="2 8" id="KW-0474">Menaquinone biosynthesis</keyword>
<accession>A0ABX8V6D3</accession>